<feature type="signal peptide" evidence="11">
    <location>
        <begin position="1"/>
        <end position="19"/>
    </location>
</feature>
<dbReference type="InterPro" id="IPR050131">
    <property type="entry name" value="Peptidase_S8_subtilisin-like"/>
</dbReference>
<dbReference type="PANTHER" id="PTHR43806">
    <property type="entry name" value="PEPTIDASE S8"/>
    <property type="match status" value="1"/>
</dbReference>
<dbReference type="InterPro" id="IPR022398">
    <property type="entry name" value="Peptidase_S8_His-AS"/>
</dbReference>
<keyword evidence="7 9" id="KW-0720">Serine protease</keyword>
<organism evidence="15 16">
    <name type="scientific">Mesobacillus subterraneus</name>
    <dbReference type="NCBI Taxonomy" id="285983"/>
    <lineage>
        <taxon>Bacteria</taxon>
        <taxon>Bacillati</taxon>
        <taxon>Bacillota</taxon>
        <taxon>Bacilli</taxon>
        <taxon>Bacillales</taxon>
        <taxon>Bacillaceae</taxon>
        <taxon>Mesobacillus</taxon>
    </lineage>
</organism>
<protein>
    <recommendedName>
        <fullName evidence="17">Peptidase S8</fullName>
    </recommendedName>
</protein>
<keyword evidence="11" id="KW-0732">Signal</keyword>
<feature type="active site" description="Charge relay system" evidence="9">
    <location>
        <position position="337"/>
    </location>
</feature>
<evidence type="ECO:0000256" key="1">
    <source>
        <dbReference type="ARBA" id="ARBA00001913"/>
    </source>
</evidence>
<dbReference type="Gene3D" id="3.40.50.200">
    <property type="entry name" value="Peptidase S8/S53 domain"/>
    <property type="match status" value="1"/>
</dbReference>
<feature type="domain" description="Peptidase S8/S53" evidence="12">
    <location>
        <begin position="145"/>
        <end position="385"/>
    </location>
</feature>
<dbReference type="Pfam" id="PF00082">
    <property type="entry name" value="Peptidase_S8"/>
    <property type="match status" value="1"/>
</dbReference>
<comment type="subcellular location">
    <subcellularLocation>
        <location evidence="2">Secreted</location>
    </subcellularLocation>
</comment>
<dbReference type="InterPro" id="IPR036852">
    <property type="entry name" value="Peptidase_S8/S53_dom_sf"/>
</dbReference>
<evidence type="ECO:0000313" key="16">
    <source>
        <dbReference type="Proteomes" id="UP000279911"/>
    </source>
</evidence>
<dbReference type="PROSITE" id="PS00136">
    <property type="entry name" value="SUBTILASE_ASP"/>
    <property type="match status" value="1"/>
</dbReference>
<comment type="caution">
    <text evidence="15">The sequence shown here is derived from an EMBL/GenBank/DDBJ whole genome shotgun (WGS) entry which is preliminary data.</text>
</comment>
<dbReference type="GO" id="GO:0004252">
    <property type="term" value="F:serine-type endopeptidase activity"/>
    <property type="evidence" value="ECO:0007669"/>
    <property type="project" value="UniProtKB-UniRule"/>
</dbReference>
<evidence type="ECO:0000256" key="2">
    <source>
        <dbReference type="ARBA" id="ARBA00004613"/>
    </source>
</evidence>
<dbReference type="SUPFAM" id="SSF52743">
    <property type="entry name" value="Subtilisin-like"/>
    <property type="match status" value="1"/>
</dbReference>
<evidence type="ECO:0000259" key="13">
    <source>
        <dbReference type="Pfam" id="PF13860"/>
    </source>
</evidence>
<evidence type="ECO:0008006" key="17">
    <source>
        <dbReference type="Google" id="ProtNLM"/>
    </source>
</evidence>
<dbReference type="Pfam" id="PF13860">
    <property type="entry name" value="FlgD_ig"/>
    <property type="match status" value="1"/>
</dbReference>
<evidence type="ECO:0000256" key="6">
    <source>
        <dbReference type="ARBA" id="ARBA00022801"/>
    </source>
</evidence>
<dbReference type="AlphaFoldDB" id="A0A427TRF0"/>
<feature type="domain" description="FlgD/Vpr Ig-like" evidence="13">
    <location>
        <begin position="618"/>
        <end position="689"/>
    </location>
</feature>
<dbReference type="InterPro" id="IPR054399">
    <property type="entry name" value="Fervidolysin-like_N_prodom"/>
</dbReference>
<dbReference type="InterPro" id="IPR034084">
    <property type="entry name" value="Thermitase-like_dom"/>
</dbReference>
<dbReference type="InterPro" id="IPR023828">
    <property type="entry name" value="Peptidase_S8_Ser-AS"/>
</dbReference>
<sequence>MRFLATFLFVFLISTSAFAVSGAEFSNDKSGSSLFGDDKQYNNRELIVKFKSTVTSEEKEKLISSLNVKEISSIDQGDISLLTVSKVSDLLPLTKELLTRKEVEFAEPNYNIETAYIPQDPGYTKQWYLPRIGMPAAWDLTKGNSAITVAVVDSGVQMNHPDLKGKITSPINMLTGSPDTLADEHGTHVAGIIAASLNSSGIAGIAPNVKIMPINVFSGDSATVFNIIRGIYYAADHKANIINLSLGGTYYSQSLESAINYARTHGVLLVAAAGNDSSNITTYPAAFPGVIGVSATNSKDEMASFSNFGSYIDIAAPGEMIYSTISGSSYNYMSGTSMAAPVVSGVSALILSKNPFLAPEEVETILKRSAYDLGYAGRDDYFGYGRINASLALENTPEPYSKIKASTRNFKIEGANKLDVSLDIYRGTNIAAYVQNYKGAIIQNLGDSYNWAGGNYSLNWDGRQRDGKYVKTGKYKLVVKITNDKETVYRSIYINVTNSVTPVVKVNKSSTFSPTLESKLTIPYNVNKRSKVTALIYDGRNKKVKQLSSGKLVTSGKQYLYWNGKNGAGKKVKDGKYKLIIYTVDSQKRKSTTKRMDIIVDSIKPSAKATVTTPVFKMDGKSRARMKVEVKESVTINVYILTEKGTRIKKIVSTKSYNPGTHIIKWDGKNSKNKYVTDGKYKYKVEVTDKAGNTKRLFSKNLSLQDWRMPSVEGKSVVEYSALGSTSYTFTLNKPGYVKIELFQDGKRVRTLYTSKWKSSGSHIFKWNGKNSSGELLNGNVFYKITLTDLHKKRAAFTGTIKIELN</sequence>
<evidence type="ECO:0000259" key="12">
    <source>
        <dbReference type="Pfam" id="PF00082"/>
    </source>
</evidence>
<evidence type="ECO:0000256" key="3">
    <source>
        <dbReference type="ARBA" id="ARBA00011073"/>
    </source>
</evidence>
<dbReference type="InterPro" id="IPR023827">
    <property type="entry name" value="Peptidase_S8_Asp-AS"/>
</dbReference>
<keyword evidence="8" id="KW-0106">Calcium</keyword>
<dbReference type="Pfam" id="PF22148">
    <property type="entry name" value="Fervidolysin_NPro-like"/>
    <property type="match status" value="1"/>
</dbReference>
<feature type="active site" description="Charge relay system" evidence="9">
    <location>
        <position position="185"/>
    </location>
</feature>
<evidence type="ECO:0000256" key="9">
    <source>
        <dbReference type="PROSITE-ProRule" id="PRU01240"/>
    </source>
</evidence>
<gene>
    <name evidence="15" type="ORF">EJA10_10550</name>
</gene>
<dbReference type="PROSITE" id="PS00138">
    <property type="entry name" value="SUBTILASE_SER"/>
    <property type="match status" value="1"/>
</dbReference>
<dbReference type="EMBL" id="RSFW01000013">
    <property type="protein sequence ID" value="RSD26980.1"/>
    <property type="molecule type" value="Genomic_DNA"/>
</dbReference>
<dbReference type="InterPro" id="IPR015500">
    <property type="entry name" value="Peptidase_S8_subtilisin-rel"/>
</dbReference>
<evidence type="ECO:0000256" key="7">
    <source>
        <dbReference type="ARBA" id="ARBA00022825"/>
    </source>
</evidence>
<feature type="chain" id="PRO_5019480100" description="Peptidase S8" evidence="11">
    <location>
        <begin position="20"/>
        <end position="806"/>
    </location>
</feature>
<evidence type="ECO:0000256" key="5">
    <source>
        <dbReference type="ARBA" id="ARBA00022670"/>
    </source>
</evidence>
<evidence type="ECO:0000256" key="4">
    <source>
        <dbReference type="ARBA" id="ARBA00022525"/>
    </source>
</evidence>
<dbReference type="RefSeq" id="WP_125479971.1">
    <property type="nucleotide sequence ID" value="NZ_RSFW01000013.1"/>
</dbReference>
<dbReference type="Proteomes" id="UP000279911">
    <property type="component" value="Unassembled WGS sequence"/>
</dbReference>
<keyword evidence="4" id="KW-0964">Secreted</keyword>
<dbReference type="GO" id="GO:0005576">
    <property type="term" value="C:extracellular region"/>
    <property type="evidence" value="ECO:0007669"/>
    <property type="project" value="UniProtKB-SubCell"/>
</dbReference>
<dbReference type="PANTHER" id="PTHR43806:SF11">
    <property type="entry name" value="CEREVISIN-RELATED"/>
    <property type="match status" value="1"/>
</dbReference>
<dbReference type="InterPro" id="IPR025965">
    <property type="entry name" value="FlgD/Vpr_Ig-like"/>
</dbReference>
<comment type="cofactor">
    <cofactor evidence="1">
        <name>Ca(2+)</name>
        <dbReference type="ChEBI" id="CHEBI:29108"/>
    </cofactor>
</comment>
<keyword evidence="5 9" id="KW-0645">Protease</keyword>
<name>A0A427TRF0_9BACI</name>
<evidence type="ECO:0000256" key="8">
    <source>
        <dbReference type="ARBA" id="ARBA00022837"/>
    </source>
</evidence>
<accession>A0A427TRF0</accession>
<feature type="active site" description="Charge relay system" evidence="9">
    <location>
        <position position="153"/>
    </location>
</feature>
<dbReference type="InterPro" id="IPR000209">
    <property type="entry name" value="Peptidase_S8/S53_dom"/>
</dbReference>
<feature type="domain" description="Fervidolysin-like N-terminal prodomain" evidence="14">
    <location>
        <begin position="38"/>
        <end position="109"/>
    </location>
</feature>
<dbReference type="Gene3D" id="2.60.40.4070">
    <property type="match status" value="4"/>
</dbReference>
<keyword evidence="6 9" id="KW-0378">Hydrolase</keyword>
<reference evidence="16" key="1">
    <citation type="submission" date="2018-12" db="EMBL/GenBank/DDBJ databases">
        <title>Bacillus chawlae sp. nov., Bacillus glennii sp. nov., and Bacillus saganii sp. nov. Isolated from the Vehicle Assembly Building at Kennedy Space Center where the Viking Spacecraft were Assembled.</title>
        <authorList>
            <person name="Seuylemezian A."/>
            <person name="Vaishampayan P."/>
        </authorList>
    </citation>
    <scope>NUCLEOTIDE SEQUENCE [LARGE SCALE GENOMIC DNA]</scope>
    <source>
        <strain evidence="16">DSM 13966</strain>
    </source>
</reference>
<dbReference type="OrthoDB" id="9798386at2"/>
<dbReference type="PROSITE" id="PS00137">
    <property type="entry name" value="SUBTILASE_HIS"/>
    <property type="match status" value="1"/>
</dbReference>
<dbReference type="PRINTS" id="PR00723">
    <property type="entry name" value="SUBTILISIN"/>
</dbReference>
<evidence type="ECO:0000256" key="11">
    <source>
        <dbReference type="SAM" id="SignalP"/>
    </source>
</evidence>
<dbReference type="GO" id="GO:0006508">
    <property type="term" value="P:proteolysis"/>
    <property type="evidence" value="ECO:0007669"/>
    <property type="project" value="UniProtKB-KW"/>
</dbReference>
<dbReference type="PROSITE" id="PS51892">
    <property type="entry name" value="SUBTILASE"/>
    <property type="match status" value="1"/>
</dbReference>
<dbReference type="CDD" id="cd07484">
    <property type="entry name" value="Peptidases_S8_Thermitase_like"/>
    <property type="match status" value="1"/>
</dbReference>
<evidence type="ECO:0000259" key="14">
    <source>
        <dbReference type="Pfam" id="PF22148"/>
    </source>
</evidence>
<evidence type="ECO:0000256" key="10">
    <source>
        <dbReference type="RuleBase" id="RU003355"/>
    </source>
</evidence>
<proteinExistence type="inferred from homology"/>
<comment type="similarity">
    <text evidence="3 9 10">Belongs to the peptidase S8 family.</text>
</comment>
<evidence type="ECO:0000313" key="15">
    <source>
        <dbReference type="EMBL" id="RSD26980.1"/>
    </source>
</evidence>